<dbReference type="Proteomes" id="UP000180246">
    <property type="component" value="Unassembled WGS sequence"/>
</dbReference>
<reference evidence="1 2" key="1">
    <citation type="submission" date="2014-10" db="EMBL/GenBank/DDBJ databases">
        <authorList>
            <person name="Seo M.-J."/>
            <person name="Seok Y.J."/>
            <person name="Cha I.-T."/>
        </authorList>
    </citation>
    <scope>NUCLEOTIDE SEQUENCE [LARGE SCALE GENOMIC DNA]</scope>
    <source>
        <strain evidence="1 2">NEU</strain>
    </source>
</reference>
<proteinExistence type="predicted"/>
<gene>
    <name evidence="1" type="ORF">LO55_4168</name>
</gene>
<accession>A0A1S2N6W9</accession>
<comment type="caution">
    <text evidence="1">The sequence shown here is derived from an EMBL/GenBank/DDBJ whole genome shotgun (WGS) entry which is preliminary data.</text>
</comment>
<organism evidence="1 2">
    <name type="scientific">Massilia timonae</name>
    <dbReference type="NCBI Taxonomy" id="47229"/>
    <lineage>
        <taxon>Bacteria</taxon>
        <taxon>Pseudomonadati</taxon>
        <taxon>Pseudomonadota</taxon>
        <taxon>Betaproteobacteria</taxon>
        <taxon>Burkholderiales</taxon>
        <taxon>Oxalobacteraceae</taxon>
        <taxon>Telluria group</taxon>
        <taxon>Massilia</taxon>
    </lineage>
</organism>
<protein>
    <submittedName>
        <fullName evidence="1">Uncharacterized protein</fullName>
    </submittedName>
</protein>
<sequence>MNKKLATLLFAIGIGASTSVFAWQDVEACVRGCGQVLDACLQLSTNAEESAHCRQEFNECRDWCGF</sequence>
<name>A0A1S2N6W9_9BURK</name>
<evidence type="ECO:0000313" key="1">
    <source>
        <dbReference type="EMBL" id="OIJ40827.1"/>
    </source>
</evidence>
<dbReference type="RefSeq" id="WP_005670960.1">
    <property type="nucleotide sequence ID" value="NZ_DAMCQJ010000063.1"/>
</dbReference>
<dbReference type="EMBL" id="JRYB01000001">
    <property type="protein sequence ID" value="OIJ40827.1"/>
    <property type="molecule type" value="Genomic_DNA"/>
</dbReference>
<dbReference type="AlphaFoldDB" id="A0A1S2N6W9"/>
<evidence type="ECO:0000313" key="2">
    <source>
        <dbReference type="Proteomes" id="UP000180246"/>
    </source>
</evidence>